<evidence type="ECO:0000313" key="4">
    <source>
        <dbReference type="Proteomes" id="UP000030747"/>
    </source>
</evidence>
<dbReference type="VEuPathDB" id="ToxoDB:ETH_00006390"/>
<proteinExistence type="predicted"/>
<organism evidence="3 4">
    <name type="scientific">Eimeria tenella</name>
    <name type="common">Coccidian parasite</name>
    <dbReference type="NCBI Taxonomy" id="5802"/>
    <lineage>
        <taxon>Eukaryota</taxon>
        <taxon>Sar</taxon>
        <taxon>Alveolata</taxon>
        <taxon>Apicomplexa</taxon>
        <taxon>Conoidasida</taxon>
        <taxon>Coccidia</taxon>
        <taxon>Eucoccidiorida</taxon>
        <taxon>Eimeriorina</taxon>
        <taxon>Eimeriidae</taxon>
        <taxon>Eimeria</taxon>
    </lineage>
</organism>
<feature type="compositionally biased region" description="Polar residues" evidence="1">
    <location>
        <begin position="572"/>
        <end position="598"/>
    </location>
</feature>
<evidence type="ECO:0000259" key="2">
    <source>
        <dbReference type="PROSITE" id="PS50097"/>
    </source>
</evidence>
<dbReference type="CDD" id="cd18186">
    <property type="entry name" value="BTB_POZ_ZBTB_KLHL-like"/>
    <property type="match status" value="1"/>
</dbReference>
<protein>
    <recommendedName>
        <fullName evidence="2">BTB domain-containing protein</fullName>
    </recommendedName>
</protein>
<keyword evidence="4" id="KW-1185">Reference proteome</keyword>
<name>U6KHE5_EIMTE</name>
<evidence type="ECO:0000313" key="3">
    <source>
        <dbReference type="EMBL" id="CDJ37339.1"/>
    </source>
</evidence>
<accession>U6KHE5</accession>
<dbReference type="InterPro" id="IPR000210">
    <property type="entry name" value="BTB/POZ_dom"/>
</dbReference>
<dbReference type="PROSITE" id="PS50097">
    <property type="entry name" value="BTB"/>
    <property type="match status" value="1"/>
</dbReference>
<reference evidence="3" key="1">
    <citation type="submission" date="2013-10" db="EMBL/GenBank/DDBJ databases">
        <title>Genomic analysis of the causative agents of coccidiosis in chickens.</title>
        <authorList>
            <person name="Reid A.J."/>
            <person name="Blake D."/>
            <person name="Billington K."/>
            <person name="Browne H."/>
            <person name="Dunn M."/>
            <person name="Hung S."/>
            <person name="Kawahara F."/>
            <person name="Miranda-Saavedra D."/>
            <person name="Mourier T."/>
            <person name="Nagra H."/>
            <person name="Otto T.D."/>
            <person name="Rawlings N."/>
            <person name="Sanchez A."/>
            <person name="Sanders M."/>
            <person name="Subramaniam C."/>
            <person name="Tay Y."/>
            <person name="Dear P."/>
            <person name="Doerig C."/>
            <person name="Gruber A."/>
            <person name="Parkinson J."/>
            <person name="Shirley M."/>
            <person name="Wan K.L."/>
            <person name="Berriman M."/>
            <person name="Tomley F."/>
            <person name="Pain A."/>
        </authorList>
    </citation>
    <scope>NUCLEOTIDE SEQUENCE [LARGE SCALE GENOMIC DNA]</scope>
    <source>
        <strain evidence="3">Houghton</strain>
    </source>
</reference>
<dbReference type="Pfam" id="PF00651">
    <property type="entry name" value="BTB"/>
    <property type="match status" value="1"/>
</dbReference>
<dbReference type="InterPro" id="IPR011333">
    <property type="entry name" value="SKP1/BTB/POZ_sf"/>
</dbReference>
<feature type="region of interest" description="Disordered" evidence="1">
    <location>
        <begin position="512"/>
        <end position="535"/>
    </location>
</feature>
<dbReference type="Gene3D" id="3.30.710.10">
    <property type="entry name" value="Potassium Channel Kv1.1, Chain A"/>
    <property type="match status" value="1"/>
</dbReference>
<dbReference type="SUPFAM" id="SSF54695">
    <property type="entry name" value="POZ domain"/>
    <property type="match status" value="1"/>
</dbReference>
<reference evidence="3" key="2">
    <citation type="submission" date="2013-10" db="EMBL/GenBank/DDBJ databases">
        <authorList>
            <person name="Aslett M."/>
        </authorList>
    </citation>
    <scope>NUCLEOTIDE SEQUENCE [LARGE SCALE GENOMIC DNA]</scope>
    <source>
        <strain evidence="3">Houghton</strain>
    </source>
</reference>
<dbReference type="Proteomes" id="UP000030747">
    <property type="component" value="Unassembled WGS sequence"/>
</dbReference>
<dbReference type="OrthoDB" id="10250130at2759"/>
<dbReference type="GeneID" id="25250483"/>
<dbReference type="RefSeq" id="XP_013228177.1">
    <property type="nucleotide sequence ID" value="XM_013372723.1"/>
</dbReference>
<sequence>MGFYSRYESTGNPRFFEVYGSSARLAFSRHFVVAHVDGFLYVLDKYFCISRLVPARAKSPGPTLQTRGASTTAPVRVANWEANRNAGEDDGRPLTSEQAPPDDCGNQPCVDEDPPEGGQLLLPVRIADVFSTLFRTDRPVFSQLLTGCNQYDQRQLQELRQKSLLLSNRHDGYLYLFLKKFLIRISLRGTVTVVGDLLKLAVAAASRIRANCSPDTTFGGTTASIPPSHFVGHNVLVRRRRGLSPVRQLCSVRQLCREMGHEESFHHGRLGVVTRDCGNSEQAHLTLTGEEHIGSPSSENAIPQLWQYLMSVHERLQLSNASEQSTVDQSADTSSATKRLQEFSACQGENWEVNNCCIDGEGHCFFTVARKKFVSPVEERGMIFCLDTKGPAVRVRALRFGRGITQNAVISLSLAAHPKSGCILMVAKSASEVRNGALNPVTAPMFPSLTSSDLPRDEAVGREASYGWHGSSDRPAIERRKPSNVIGEEGEFMAESSSAGAIPCGIPLSAAETRAAGQSMQDTQQSNGNIPQRSINQIPECRPHQNEVDRSPTDTIENINVDHAQHTVARDNVSTSNWTSSGNFTAAHGQSSTAQDDGQQAVDGAGLQAAPDEHSTWWFCPCDNDPTFFFPVAECIDDEAIHKAAQSICRQFRGNSSSSVCRTCFEDDGETTIRDAKFAATAARTAELTIMATAQAQRQRKCGLGLMQVASAAETEGTRESLDAEEALRAAASQTIKEATLAASRVESAKRSGYILWQPGVKVRRPKTKEEAISFGSAILIRVHITERVKEPRSRLSAGPANRLRPVNAFDSITGELIAVISQDARHVEVRDALPSPLGLIVVPAEAANRIVKQQPDGVSGRIASRNSLSLTSFLASFLSGNPAATSERDDMGGATTPPVQGGMEEFRSLAADGQLNEFPLAGGAAPLSAFALPDNTHQRSIPAVNIVFLVDTLRVCRFVDTYPAHGKNNDDEQGHVRDQRLLGLADAAGVVEEPFLHSLDDIHKSETSVLHQAAVFGDDCVSCAKDGSVSESRNDNLCTCGTASKHHGGCDVGGLHSQFSDVTLLCAGGCEIPSHRALLAARCSFFEAKLTRPHWEAQGPDKAVIDLRAFLGSVVEATVRFFETGYFIIPPSCCCSHCCIEQQRSRVYSYQAPTQRGLPPYESHCCCKVDWVLQAYTFASYCLLQDLKAELLAVLARLISQRTCLYVLTHPAVRNQQQILQLAAHQLVFHMPMPSLLLDVRYCAEADLASTDDASQNAKAESTIRGDAELRLKRRKPMLPLLLIDGIYDAVIKALSAWVLDSKKNIILFSKLHFVQNSDAASPTIRPRQLLVLLALRLLQESIVAPSSSISMGRDPPSSPYGAFKSTFIWESNRSVTESSWLPSWDFQMESNSLLVPLRDSRDAVRHFLFRDIVLLWGKVLHVPEEEAKAVAQGLEDSCLP</sequence>
<gene>
    <name evidence="3" type="ORF">ETH_00006390</name>
</gene>
<evidence type="ECO:0000256" key="1">
    <source>
        <dbReference type="SAM" id="MobiDB-lite"/>
    </source>
</evidence>
<dbReference type="OMA" id="LECAYLI"/>
<feature type="compositionally biased region" description="Polar residues" evidence="1">
    <location>
        <begin position="516"/>
        <end position="535"/>
    </location>
</feature>
<dbReference type="EMBL" id="HG673756">
    <property type="protein sequence ID" value="CDJ37339.1"/>
    <property type="molecule type" value="Genomic_DNA"/>
</dbReference>
<dbReference type="VEuPathDB" id="ToxoDB:ETH2_1470400"/>
<feature type="region of interest" description="Disordered" evidence="1">
    <location>
        <begin position="569"/>
        <end position="598"/>
    </location>
</feature>
<feature type="region of interest" description="Disordered" evidence="1">
    <location>
        <begin position="83"/>
        <end position="112"/>
    </location>
</feature>
<feature type="domain" description="BTB" evidence="2">
    <location>
        <begin position="1061"/>
        <end position="1132"/>
    </location>
</feature>